<proteinExistence type="predicted"/>
<feature type="region of interest" description="Disordered" evidence="1">
    <location>
        <begin position="1"/>
        <end position="20"/>
    </location>
</feature>
<comment type="caution">
    <text evidence="2">The sequence shown here is derived from an EMBL/GenBank/DDBJ whole genome shotgun (WGS) entry which is preliminary data.</text>
</comment>
<sequence length="48" mass="5715">MLRAVDFRSVRRRKDEGQDKVDYEKDGYIDQHQLDLVKLDAGNLEHNQ</sequence>
<dbReference type="EMBL" id="VSSQ01001560">
    <property type="protein sequence ID" value="MPM09364.1"/>
    <property type="molecule type" value="Genomic_DNA"/>
</dbReference>
<evidence type="ECO:0000256" key="1">
    <source>
        <dbReference type="SAM" id="MobiDB-lite"/>
    </source>
</evidence>
<dbReference type="AlphaFoldDB" id="A0A644X5F0"/>
<reference evidence="2" key="1">
    <citation type="submission" date="2019-08" db="EMBL/GenBank/DDBJ databases">
        <authorList>
            <person name="Kucharzyk K."/>
            <person name="Murdoch R.W."/>
            <person name="Higgins S."/>
            <person name="Loffler F."/>
        </authorList>
    </citation>
    <scope>NUCLEOTIDE SEQUENCE</scope>
</reference>
<organism evidence="2">
    <name type="scientific">bioreactor metagenome</name>
    <dbReference type="NCBI Taxonomy" id="1076179"/>
    <lineage>
        <taxon>unclassified sequences</taxon>
        <taxon>metagenomes</taxon>
        <taxon>ecological metagenomes</taxon>
    </lineage>
</organism>
<accession>A0A644X5F0</accession>
<protein>
    <submittedName>
        <fullName evidence="2">Uncharacterized protein</fullName>
    </submittedName>
</protein>
<gene>
    <name evidence="2" type="ORF">SDC9_55681</name>
</gene>
<name>A0A644X5F0_9ZZZZ</name>
<evidence type="ECO:0000313" key="2">
    <source>
        <dbReference type="EMBL" id="MPM09364.1"/>
    </source>
</evidence>